<keyword evidence="1" id="KW-0472">Membrane</keyword>
<dbReference type="AlphaFoldDB" id="A0A2T6C392"/>
<dbReference type="EMBL" id="QBKT01000002">
    <property type="protein sequence ID" value="PTX62792.1"/>
    <property type="molecule type" value="Genomic_DNA"/>
</dbReference>
<dbReference type="Proteomes" id="UP000244090">
    <property type="component" value="Unassembled WGS sequence"/>
</dbReference>
<keyword evidence="1" id="KW-1133">Transmembrane helix</keyword>
<dbReference type="OrthoDB" id="965642at2"/>
<comment type="caution">
    <text evidence="2">The sequence shown here is derived from an EMBL/GenBank/DDBJ whole genome shotgun (WGS) entry which is preliminary data.</text>
</comment>
<keyword evidence="1" id="KW-0812">Transmembrane</keyword>
<dbReference type="RefSeq" id="WP_108113774.1">
    <property type="nucleotide sequence ID" value="NZ_QBKT01000002.1"/>
</dbReference>
<evidence type="ECO:0000313" key="2">
    <source>
        <dbReference type="EMBL" id="PTX62792.1"/>
    </source>
</evidence>
<evidence type="ECO:0000256" key="1">
    <source>
        <dbReference type="SAM" id="Phobius"/>
    </source>
</evidence>
<protein>
    <submittedName>
        <fullName evidence="2">Uncharacterized protein</fullName>
    </submittedName>
</protein>
<accession>A0A2T6C392</accession>
<name>A0A2T6C392_9FLAO</name>
<reference evidence="2 3" key="1">
    <citation type="submission" date="2018-04" db="EMBL/GenBank/DDBJ databases">
        <title>Genomic Encyclopedia of Archaeal and Bacterial Type Strains, Phase II (KMG-II): from individual species to whole genera.</title>
        <authorList>
            <person name="Goeker M."/>
        </authorList>
    </citation>
    <scope>NUCLEOTIDE SEQUENCE [LARGE SCALE GENOMIC DNA]</scope>
    <source>
        <strain evidence="2 3">DSM 25731</strain>
    </source>
</reference>
<sequence>MSSEEKNKSSKIIGIIVGAIVFAAVSFSVKSCFLGDVTEEVKKVVKEMNAKTPMMVDEYTRLDSVALTSDRKFEYFYTISGMEITDDIVETVRKNIKSTVVSQLKTNPDMEAFRKNNLP</sequence>
<evidence type="ECO:0000313" key="3">
    <source>
        <dbReference type="Proteomes" id="UP000244090"/>
    </source>
</evidence>
<feature type="transmembrane region" description="Helical" evidence="1">
    <location>
        <begin position="12"/>
        <end position="29"/>
    </location>
</feature>
<proteinExistence type="predicted"/>
<organism evidence="2 3">
    <name type="scientific">Kordia periserrulae</name>
    <dbReference type="NCBI Taxonomy" id="701523"/>
    <lineage>
        <taxon>Bacteria</taxon>
        <taxon>Pseudomonadati</taxon>
        <taxon>Bacteroidota</taxon>
        <taxon>Flavobacteriia</taxon>
        <taxon>Flavobacteriales</taxon>
        <taxon>Flavobacteriaceae</taxon>
        <taxon>Kordia</taxon>
    </lineage>
</organism>
<keyword evidence="3" id="KW-1185">Reference proteome</keyword>
<gene>
    <name evidence="2" type="ORF">C8N46_102192</name>
</gene>